<reference evidence="1 2" key="1">
    <citation type="submission" date="2011-07" db="EMBL/GenBank/DDBJ databases">
        <authorList>
            <person name="Coyne R."/>
            <person name="Brami D."/>
            <person name="Johnson J."/>
            <person name="Hostetler J."/>
            <person name="Hannick L."/>
            <person name="Clark T."/>
            <person name="Cassidy-Hanley D."/>
            <person name="Inman J."/>
        </authorList>
    </citation>
    <scope>NUCLEOTIDE SEQUENCE [LARGE SCALE GENOMIC DNA]</scope>
    <source>
        <strain evidence="1 2">G5</strain>
    </source>
</reference>
<dbReference type="GeneID" id="14907964"/>
<evidence type="ECO:0000313" key="2">
    <source>
        <dbReference type="Proteomes" id="UP000008983"/>
    </source>
</evidence>
<dbReference type="RefSeq" id="XP_004035317.1">
    <property type="nucleotide sequence ID" value="XM_004035269.1"/>
</dbReference>
<evidence type="ECO:0000313" key="1">
    <source>
        <dbReference type="EMBL" id="EGR31831.1"/>
    </source>
</evidence>
<dbReference type="InParanoid" id="G0QSJ3"/>
<accession>G0QSJ3</accession>
<keyword evidence="2" id="KW-1185">Reference proteome</keyword>
<proteinExistence type="predicted"/>
<dbReference type="EMBL" id="GL983812">
    <property type="protein sequence ID" value="EGR31831.1"/>
    <property type="molecule type" value="Genomic_DNA"/>
</dbReference>
<dbReference type="Proteomes" id="UP000008983">
    <property type="component" value="Unassembled WGS sequence"/>
</dbReference>
<dbReference type="AlphaFoldDB" id="G0QSJ3"/>
<name>G0QSJ3_ICHMU</name>
<gene>
    <name evidence="1" type="ORF">IMG5_101450</name>
</gene>
<feature type="non-terminal residue" evidence="1">
    <location>
        <position position="1"/>
    </location>
</feature>
<organism evidence="1 2">
    <name type="scientific">Ichthyophthirius multifiliis</name>
    <name type="common">White spot disease agent</name>
    <name type="synonym">Ich</name>
    <dbReference type="NCBI Taxonomy" id="5932"/>
    <lineage>
        <taxon>Eukaryota</taxon>
        <taxon>Sar</taxon>
        <taxon>Alveolata</taxon>
        <taxon>Ciliophora</taxon>
        <taxon>Intramacronucleata</taxon>
        <taxon>Oligohymenophorea</taxon>
        <taxon>Hymenostomatida</taxon>
        <taxon>Ophryoglenina</taxon>
        <taxon>Ichthyophthirius</taxon>
    </lineage>
</organism>
<sequence length="203" mass="23696">KKQINSSSSLFKISSISSVFFLQQNSQNFSLYILIPFQIQESLLYKISSLSLQKNTIFLPKSLYFSFYSSAFLKKLNQIKYKSFGSSQILLYPLFGVLQLKTQATNPLFLDVIKFILAKFFFKFRISSRILSKAILVSYKFYTKSSFKILFQIKNANLDTFIECQKEIQSKVSKEVTKSQNRSFFYQTRFILGTKVFEQANSY</sequence>
<protein>
    <submittedName>
        <fullName evidence="1">Uncharacterized protein</fullName>
    </submittedName>
</protein>